<evidence type="ECO:0000256" key="1">
    <source>
        <dbReference type="SAM" id="MobiDB-lite"/>
    </source>
</evidence>
<reference evidence="2 3" key="1">
    <citation type="submission" date="2019-02" db="EMBL/GenBank/DDBJ databases">
        <title>Deep-cultivation of Planctomycetes and their phenomic and genomic characterization uncovers novel biology.</title>
        <authorList>
            <person name="Wiegand S."/>
            <person name="Jogler M."/>
            <person name="Boedeker C."/>
            <person name="Pinto D."/>
            <person name="Vollmers J."/>
            <person name="Rivas-Marin E."/>
            <person name="Kohn T."/>
            <person name="Peeters S.H."/>
            <person name="Heuer A."/>
            <person name="Rast P."/>
            <person name="Oberbeckmann S."/>
            <person name="Bunk B."/>
            <person name="Jeske O."/>
            <person name="Meyerdierks A."/>
            <person name="Storesund J.E."/>
            <person name="Kallscheuer N."/>
            <person name="Luecker S."/>
            <person name="Lage O.M."/>
            <person name="Pohl T."/>
            <person name="Merkel B.J."/>
            <person name="Hornburger P."/>
            <person name="Mueller R.-W."/>
            <person name="Bruemmer F."/>
            <person name="Labrenz M."/>
            <person name="Spormann A.M."/>
            <person name="Op Den Camp H."/>
            <person name="Overmann J."/>
            <person name="Amann R."/>
            <person name="Jetten M.S.M."/>
            <person name="Mascher T."/>
            <person name="Medema M.H."/>
            <person name="Devos D.P."/>
            <person name="Kaster A.-K."/>
            <person name="Ovreas L."/>
            <person name="Rohde M."/>
            <person name="Galperin M.Y."/>
            <person name="Jogler C."/>
        </authorList>
    </citation>
    <scope>NUCLEOTIDE SEQUENCE [LARGE SCALE GENOMIC DNA]</scope>
    <source>
        <strain evidence="2 3">KOR42</strain>
    </source>
</reference>
<gene>
    <name evidence="2" type="ORF">KOR42_23900</name>
</gene>
<dbReference type="AlphaFoldDB" id="A0A5C5X9L0"/>
<evidence type="ECO:0008006" key="4">
    <source>
        <dbReference type="Google" id="ProtNLM"/>
    </source>
</evidence>
<dbReference type="Proteomes" id="UP000317243">
    <property type="component" value="Unassembled WGS sequence"/>
</dbReference>
<accession>A0A5C5X9L0</accession>
<proteinExistence type="predicted"/>
<dbReference type="OrthoDB" id="5461307at2"/>
<dbReference type="EMBL" id="SIHI01000001">
    <property type="protein sequence ID" value="TWT59003.1"/>
    <property type="molecule type" value="Genomic_DNA"/>
</dbReference>
<organism evidence="2 3">
    <name type="scientific">Thalassoglobus neptunius</name>
    <dbReference type="NCBI Taxonomy" id="1938619"/>
    <lineage>
        <taxon>Bacteria</taxon>
        <taxon>Pseudomonadati</taxon>
        <taxon>Planctomycetota</taxon>
        <taxon>Planctomycetia</taxon>
        <taxon>Planctomycetales</taxon>
        <taxon>Planctomycetaceae</taxon>
        <taxon>Thalassoglobus</taxon>
    </lineage>
</organism>
<keyword evidence="3" id="KW-1185">Reference proteome</keyword>
<evidence type="ECO:0000313" key="3">
    <source>
        <dbReference type="Proteomes" id="UP000317243"/>
    </source>
</evidence>
<sequence length="202" mass="22636">MSEFSVSQRWASEFGRLMEVLQSSVGKEISEGLLASYSMALKDLPIESVSASVQRIIMEDQYPVLPTPGRLRKFAVEFTHGCDMSHSEAFDQVKRAISKCGYNQPKLAEQMLGESIWRAIQGIGGWDRVCSSPVSERSSLVAQFRDSWNHVAEDQQRKRMLPEGVRPKVIGAAEKTLEQKSDNRSLIQSVGESMSPRLERGE</sequence>
<name>A0A5C5X9L0_9PLAN</name>
<comment type="caution">
    <text evidence="2">The sequence shown here is derived from an EMBL/GenBank/DDBJ whole genome shotgun (WGS) entry which is preliminary data.</text>
</comment>
<feature type="region of interest" description="Disordered" evidence="1">
    <location>
        <begin position="174"/>
        <end position="202"/>
    </location>
</feature>
<protein>
    <recommendedName>
        <fullName evidence="4">Loader and inhibitor of phage G40P</fullName>
    </recommendedName>
</protein>
<evidence type="ECO:0000313" key="2">
    <source>
        <dbReference type="EMBL" id="TWT59003.1"/>
    </source>
</evidence>